<accession>A0A0M3JQ15</accession>
<reference evidence="3" key="1">
    <citation type="submission" date="2017-02" db="UniProtKB">
        <authorList>
            <consortium name="WormBaseParasite"/>
        </authorList>
    </citation>
    <scope>IDENTIFICATION</scope>
</reference>
<dbReference type="WBParaSite" id="ASIM_0000976601-mRNA-1">
    <property type="protein sequence ID" value="ASIM_0000976601-mRNA-1"/>
    <property type="gene ID" value="ASIM_0000976601"/>
</dbReference>
<evidence type="ECO:0000313" key="3">
    <source>
        <dbReference type="WBParaSite" id="ASIM_0000976601-mRNA-1"/>
    </source>
</evidence>
<proteinExistence type="predicted"/>
<dbReference type="EMBL" id="UYRR01029236">
    <property type="protein sequence ID" value="VDK39827.1"/>
    <property type="molecule type" value="Genomic_DNA"/>
</dbReference>
<sequence length="49" mass="5701">MKRPPRKRGGYTGKWYGREFHGSDPALDCDLSFFEKVNVRGRVTGSRRK</sequence>
<organism evidence="3">
    <name type="scientific">Anisakis simplex</name>
    <name type="common">Herring worm</name>
    <dbReference type="NCBI Taxonomy" id="6269"/>
    <lineage>
        <taxon>Eukaryota</taxon>
        <taxon>Metazoa</taxon>
        <taxon>Ecdysozoa</taxon>
        <taxon>Nematoda</taxon>
        <taxon>Chromadorea</taxon>
        <taxon>Rhabditida</taxon>
        <taxon>Spirurina</taxon>
        <taxon>Ascaridomorpha</taxon>
        <taxon>Ascaridoidea</taxon>
        <taxon>Anisakidae</taxon>
        <taxon>Anisakis</taxon>
        <taxon>Anisakis simplex complex</taxon>
    </lineage>
</organism>
<dbReference type="Proteomes" id="UP000267096">
    <property type="component" value="Unassembled WGS sequence"/>
</dbReference>
<gene>
    <name evidence="1" type="ORF">ASIM_LOCUS9490</name>
</gene>
<protein>
    <submittedName>
        <fullName evidence="3">Transposase</fullName>
    </submittedName>
</protein>
<name>A0A0M3JQ15_ANISI</name>
<evidence type="ECO:0000313" key="2">
    <source>
        <dbReference type="Proteomes" id="UP000267096"/>
    </source>
</evidence>
<keyword evidence="2" id="KW-1185">Reference proteome</keyword>
<evidence type="ECO:0000313" key="1">
    <source>
        <dbReference type="EMBL" id="VDK39827.1"/>
    </source>
</evidence>
<reference evidence="1 2" key="2">
    <citation type="submission" date="2018-11" db="EMBL/GenBank/DDBJ databases">
        <authorList>
            <consortium name="Pathogen Informatics"/>
        </authorList>
    </citation>
    <scope>NUCLEOTIDE SEQUENCE [LARGE SCALE GENOMIC DNA]</scope>
</reference>
<dbReference type="AlphaFoldDB" id="A0A0M3JQ15"/>